<dbReference type="InterPro" id="IPR019533">
    <property type="entry name" value="Peptidase_S26"/>
</dbReference>
<dbReference type="STRING" id="1434118.MSSAC_1128"/>
<evidence type="ECO:0000256" key="3">
    <source>
        <dbReference type="ARBA" id="ARBA00022989"/>
    </source>
</evidence>
<feature type="transmembrane region" description="Helical" evidence="5">
    <location>
        <begin position="6"/>
        <end position="27"/>
    </location>
</feature>
<dbReference type="PANTHER" id="PTHR10806:SF6">
    <property type="entry name" value="SIGNAL PEPTIDASE COMPLEX CATALYTIC SUBUNIT SEC11"/>
    <property type="match status" value="1"/>
</dbReference>
<dbReference type="Proteomes" id="UP000033123">
    <property type="component" value="Chromosome"/>
</dbReference>
<dbReference type="GO" id="GO:0016020">
    <property type="term" value="C:membrane"/>
    <property type="evidence" value="ECO:0007669"/>
    <property type="project" value="UniProtKB-SubCell"/>
</dbReference>
<sequence length="343" mass="38560">MEKKEILQVVIVLVTALFLINTLIPLITGSEKAMVVLSGSMTPIMLPGDMIVVKSVNPDELTAGDVIAFRDPGGKDTFVTHRIVKIEREGEKRIFRTKGDANEEEDFFKVPDSDVVGKLIFVIPFAGYLPEVTKNKALFLLTVIIPSVIIILDEIRAIIEYSNPVRAHKIEHNNIKVSRRSYSMIMGKRLIAIFLVSGFIFSGIAIINLGETGSIVLQKDNKVENAGFLPSVCVLLPEDSKNRFAVEPWYALIPPNSEIQAIAPGNMNLTISSVPYVLPVFWVISLAEINPYLPVVAEIALYTSIFTAFMFPLWYRKIVLGRKIKRMRYKRLLMLWKRTLNLV</sequence>
<evidence type="ECO:0000256" key="4">
    <source>
        <dbReference type="ARBA" id="ARBA00023136"/>
    </source>
</evidence>
<keyword evidence="4 5" id="KW-0472">Membrane</keyword>
<dbReference type="EMBL" id="CP009508">
    <property type="protein sequence ID" value="AKB35718.1"/>
    <property type="molecule type" value="Genomic_DNA"/>
</dbReference>
<dbReference type="CDD" id="cd06530">
    <property type="entry name" value="S26_SPase_I"/>
    <property type="match status" value="1"/>
</dbReference>
<dbReference type="PANTHER" id="PTHR10806">
    <property type="entry name" value="SIGNAL PEPTIDASE COMPLEX CATALYTIC SUBUNIT SEC11"/>
    <property type="match status" value="1"/>
</dbReference>
<evidence type="ECO:0000313" key="7">
    <source>
        <dbReference type="EMBL" id="AKB35718.1"/>
    </source>
</evidence>
<dbReference type="EC" id="3.4.21.89" evidence="7"/>
<organism evidence="7 8">
    <name type="scientific">Methanosarcina siciliae C2J</name>
    <dbReference type="NCBI Taxonomy" id="1434118"/>
    <lineage>
        <taxon>Archaea</taxon>
        <taxon>Methanobacteriati</taxon>
        <taxon>Methanobacteriota</taxon>
        <taxon>Stenosarchaea group</taxon>
        <taxon>Methanomicrobia</taxon>
        <taxon>Methanosarcinales</taxon>
        <taxon>Methanosarcinaceae</taxon>
        <taxon>Methanosarcina</taxon>
    </lineage>
</organism>
<dbReference type="KEGG" id="msj:MSSAC_1128"/>
<evidence type="ECO:0000256" key="2">
    <source>
        <dbReference type="ARBA" id="ARBA00022692"/>
    </source>
</evidence>
<dbReference type="NCBIfam" id="TIGR02228">
    <property type="entry name" value="sigpep_I_arch"/>
    <property type="match status" value="1"/>
</dbReference>
<accession>A0A0E3PKU8</accession>
<dbReference type="PATRIC" id="fig|1434118.4.peg.1446"/>
<comment type="subcellular location">
    <subcellularLocation>
        <location evidence="1">Membrane</location>
    </subcellularLocation>
</comment>
<protein>
    <submittedName>
        <fullName evidence="7">Signal peptidase I</fullName>
        <ecNumber evidence="7">3.4.21.89</ecNumber>
    </submittedName>
</protein>
<keyword evidence="7" id="KW-0378">Hydrolase</keyword>
<evidence type="ECO:0000256" key="5">
    <source>
        <dbReference type="SAM" id="Phobius"/>
    </source>
</evidence>
<proteinExistence type="predicted"/>
<name>A0A0E3PKU8_9EURY</name>
<reference evidence="7 8" key="1">
    <citation type="submission" date="2014-07" db="EMBL/GenBank/DDBJ databases">
        <title>Methanogenic archaea and the global carbon cycle.</title>
        <authorList>
            <person name="Henriksen J.R."/>
            <person name="Luke J."/>
            <person name="Reinhart S."/>
            <person name="Benedict M.N."/>
            <person name="Youngblut N.D."/>
            <person name="Metcalf M.E."/>
            <person name="Whitaker R.J."/>
            <person name="Metcalf W.W."/>
        </authorList>
    </citation>
    <scope>NUCLEOTIDE SEQUENCE [LARGE SCALE GENOMIC DNA]</scope>
    <source>
        <strain evidence="7 8">C2J</strain>
    </source>
</reference>
<evidence type="ECO:0000259" key="6">
    <source>
        <dbReference type="Pfam" id="PF10502"/>
    </source>
</evidence>
<dbReference type="GO" id="GO:0009003">
    <property type="term" value="F:signal peptidase activity"/>
    <property type="evidence" value="ECO:0007669"/>
    <property type="project" value="UniProtKB-EC"/>
</dbReference>
<dbReference type="Gene3D" id="2.10.109.10">
    <property type="entry name" value="Umud Fragment, subunit A"/>
    <property type="match status" value="1"/>
</dbReference>
<dbReference type="InterPro" id="IPR036286">
    <property type="entry name" value="LexA/Signal_pep-like_sf"/>
</dbReference>
<keyword evidence="2 5" id="KW-0812">Transmembrane</keyword>
<keyword evidence="3 5" id="KW-1133">Transmembrane helix</keyword>
<dbReference type="RefSeq" id="WP_048180862.1">
    <property type="nucleotide sequence ID" value="NZ_CP009508.1"/>
</dbReference>
<evidence type="ECO:0000313" key="8">
    <source>
        <dbReference type="Proteomes" id="UP000033123"/>
    </source>
</evidence>
<dbReference type="SUPFAM" id="SSF51306">
    <property type="entry name" value="LexA/Signal peptidase"/>
    <property type="match status" value="1"/>
</dbReference>
<dbReference type="PRINTS" id="PR00728">
    <property type="entry name" value="SIGNALPTASE"/>
</dbReference>
<feature type="transmembrane region" description="Helical" evidence="5">
    <location>
        <begin position="190"/>
        <end position="210"/>
    </location>
</feature>
<feature type="transmembrane region" description="Helical" evidence="5">
    <location>
        <begin position="292"/>
        <end position="315"/>
    </location>
</feature>
<gene>
    <name evidence="7" type="ORF">MSSAC_1128</name>
</gene>
<dbReference type="GeneID" id="24870718"/>
<feature type="domain" description="Peptidase S26" evidence="6">
    <location>
        <begin position="11"/>
        <end position="83"/>
    </location>
</feature>
<feature type="transmembrane region" description="Helical" evidence="5">
    <location>
        <begin position="137"/>
        <end position="159"/>
    </location>
</feature>
<evidence type="ECO:0000256" key="1">
    <source>
        <dbReference type="ARBA" id="ARBA00004370"/>
    </source>
</evidence>
<dbReference type="Pfam" id="PF10502">
    <property type="entry name" value="Peptidase_S26"/>
    <property type="match status" value="1"/>
</dbReference>
<dbReference type="GO" id="GO:0004252">
    <property type="term" value="F:serine-type endopeptidase activity"/>
    <property type="evidence" value="ECO:0007669"/>
    <property type="project" value="InterPro"/>
</dbReference>
<dbReference type="GO" id="GO:0006465">
    <property type="term" value="P:signal peptide processing"/>
    <property type="evidence" value="ECO:0007669"/>
    <property type="project" value="InterPro"/>
</dbReference>
<dbReference type="AlphaFoldDB" id="A0A0E3PKU8"/>
<dbReference type="HOGENOM" id="CLU_881706_0_0_2"/>
<dbReference type="InterPro" id="IPR001733">
    <property type="entry name" value="Peptidase_S26B"/>
</dbReference>